<dbReference type="AlphaFoldDB" id="A0AAW1JQT5"/>
<dbReference type="Gene3D" id="3.30.70.270">
    <property type="match status" value="1"/>
</dbReference>
<evidence type="ECO:0000313" key="2">
    <source>
        <dbReference type="EMBL" id="KAK9707605.1"/>
    </source>
</evidence>
<organism evidence="2 3">
    <name type="scientific">Popillia japonica</name>
    <name type="common">Japanese beetle</name>
    <dbReference type="NCBI Taxonomy" id="7064"/>
    <lineage>
        <taxon>Eukaryota</taxon>
        <taxon>Metazoa</taxon>
        <taxon>Ecdysozoa</taxon>
        <taxon>Arthropoda</taxon>
        <taxon>Hexapoda</taxon>
        <taxon>Insecta</taxon>
        <taxon>Pterygota</taxon>
        <taxon>Neoptera</taxon>
        <taxon>Endopterygota</taxon>
        <taxon>Coleoptera</taxon>
        <taxon>Polyphaga</taxon>
        <taxon>Scarabaeiformia</taxon>
        <taxon>Scarabaeidae</taxon>
        <taxon>Rutelinae</taxon>
        <taxon>Popillia</taxon>
    </lineage>
</organism>
<dbReference type="Proteomes" id="UP001458880">
    <property type="component" value="Unassembled WGS sequence"/>
</dbReference>
<dbReference type="GO" id="GO:0071897">
    <property type="term" value="P:DNA biosynthetic process"/>
    <property type="evidence" value="ECO:0007669"/>
    <property type="project" value="UniProtKB-ARBA"/>
</dbReference>
<gene>
    <name evidence="2" type="ORF">QE152_g27743</name>
</gene>
<accession>A0AAW1JQT5</accession>
<evidence type="ECO:0008006" key="4">
    <source>
        <dbReference type="Google" id="ProtNLM"/>
    </source>
</evidence>
<name>A0AAW1JQT5_POPJA</name>
<feature type="region of interest" description="Disordered" evidence="1">
    <location>
        <begin position="69"/>
        <end position="127"/>
    </location>
</feature>
<dbReference type="InterPro" id="IPR043502">
    <property type="entry name" value="DNA/RNA_pol_sf"/>
</dbReference>
<dbReference type="EMBL" id="JASPKY010000345">
    <property type="protein sequence ID" value="KAK9707605.1"/>
    <property type="molecule type" value="Genomic_DNA"/>
</dbReference>
<comment type="caution">
    <text evidence="2">The sequence shown here is derived from an EMBL/GenBank/DDBJ whole genome shotgun (WGS) entry which is preliminary data.</text>
</comment>
<evidence type="ECO:0000256" key="1">
    <source>
        <dbReference type="SAM" id="MobiDB-lite"/>
    </source>
</evidence>
<keyword evidence="3" id="KW-1185">Reference proteome</keyword>
<dbReference type="Gene3D" id="3.10.10.10">
    <property type="entry name" value="HIV Type 1 Reverse Transcriptase, subunit A, domain 1"/>
    <property type="match status" value="1"/>
</dbReference>
<sequence>MLAANVIRPSHSNYSLPVVIVAKKNADSRFCMDFRTLNERTHDESSPLLAIHEALRNLGTTFETGIGKRSRYDRKRPLRPDEIEELANRSDDSLSIEDPYSSDDSVIDETYSPKGHHVDSDEDDYSDDSEIEAEVAENATDFNQDIDPDLGWEDTDFDHLKMQVDFYGWEDTDFDHQVDFYGQPVFNINLPKDVPPIKIFEFFFWR</sequence>
<dbReference type="InterPro" id="IPR043128">
    <property type="entry name" value="Rev_trsase/Diguanyl_cyclase"/>
</dbReference>
<dbReference type="SUPFAM" id="SSF56672">
    <property type="entry name" value="DNA/RNA polymerases"/>
    <property type="match status" value="1"/>
</dbReference>
<evidence type="ECO:0000313" key="3">
    <source>
        <dbReference type="Proteomes" id="UP001458880"/>
    </source>
</evidence>
<protein>
    <recommendedName>
        <fullName evidence="4">Reverse transcriptase domain-containing protein</fullName>
    </recommendedName>
</protein>
<feature type="compositionally biased region" description="Basic and acidic residues" evidence="1">
    <location>
        <begin position="78"/>
        <end position="92"/>
    </location>
</feature>
<proteinExistence type="predicted"/>
<reference evidence="2 3" key="1">
    <citation type="journal article" date="2024" name="BMC Genomics">
        <title>De novo assembly and annotation of Popillia japonica's genome with initial clues to its potential as an invasive pest.</title>
        <authorList>
            <person name="Cucini C."/>
            <person name="Boschi S."/>
            <person name="Funari R."/>
            <person name="Cardaioli E."/>
            <person name="Iannotti N."/>
            <person name="Marturano G."/>
            <person name="Paoli F."/>
            <person name="Bruttini M."/>
            <person name="Carapelli A."/>
            <person name="Frati F."/>
            <person name="Nardi F."/>
        </authorList>
    </citation>
    <scope>NUCLEOTIDE SEQUENCE [LARGE SCALE GENOMIC DNA]</scope>
    <source>
        <strain evidence="2">DMR45628</strain>
    </source>
</reference>